<dbReference type="PATRIC" id="fig|1462.6.peg.1820"/>
<dbReference type="AlphaFoldDB" id="A0A0D8BXD5"/>
<organism evidence="2 3">
    <name type="scientific">Geobacillus kaustophilus</name>
    <dbReference type="NCBI Taxonomy" id="1462"/>
    <lineage>
        <taxon>Bacteria</taxon>
        <taxon>Bacillati</taxon>
        <taxon>Bacillota</taxon>
        <taxon>Bacilli</taxon>
        <taxon>Bacillales</taxon>
        <taxon>Anoxybacillaceae</taxon>
        <taxon>Geobacillus</taxon>
        <taxon>Geobacillus thermoleovorans group</taxon>
    </lineage>
</organism>
<dbReference type="GO" id="GO:0016853">
    <property type="term" value="F:isomerase activity"/>
    <property type="evidence" value="ECO:0007669"/>
    <property type="project" value="UniProtKB-KW"/>
</dbReference>
<dbReference type="EMBL" id="JYBP01000003">
    <property type="protein sequence ID" value="KJE28851.1"/>
    <property type="molecule type" value="Genomic_DNA"/>
</dbReference>
<dbReference type="InterPro" id="IPR001753">
    <property type="entry name" value="Enoyl-CoA_hydra/iso"/>
</dbReference>
<dbReference type="InterPro" id="IPR029045">
    <property type="entry name" value="ClpP/crotonase-like_dom_sf"/>
</dbReference>
<keyword evidence="2" id="KW-0413">Isomerase</keyword>
<comment type="caution">
    <text evidence="2">The sequence shown here is derived from an EMBL/GenBank/DDBJ whole genome shotgun (WGS) entry which is preliminary data.</text>
</comment>
<name>A0A0D8BXD5_GEOKU</name>
<dbReference type="Gene3D" id="1.10.12.10">
    <property type="entry name" value="Lyase 2-enoyl-coa Hydratase, Chain A, domain 2"/>
    <property type="match status" value="1"/>
</dbReference>
<proteinExistence type="inferred from homology"/>
<sequence length="71" mass="7979">MITPQEALDIGLVNRVFPQAETRERTREYARKLASSATYAVSNIKLAIMNGKEMPLNVAIRCEGEPQNLLF</sequence>
<reference evidence="2 3" key="1">
    <citation type="submission" date="2015-01" db="EMBL/GenBank/DDBJ databases">
        <authorList>
            <person name="Filippidou S."/>
            <person name="Jeanneret N."/>
            <person name="Russel-Delif L."/>
            <person name="Junier T."/>
            <person name="Wunderlin T."/>
            <person name="Molina V."/>
            <person name="Johnson S.L."/>
            <person name="Davenport K.W."/>
            <person name="Chain P.S."/>
            <person name="Dorador C."/>
            <person name="Junier P."/>
        </authorList>
    </citation>
    <scope>NUCLEOTIDE SEQUENCE [LARGE SCALE GENOMIC DNA]</scope>
    <source>
        <strain evidence="2 3">Et7/4</strain>
    </source>
</reference>
<dbReference type="InterPro" id="IPR014748">
    <property type="entry name" value="Enoyl-CoA_hydra_C"/>
</dbReference>
<gene>
    <name evidence="2" type="ORF">LG52_1607</name>
</gene>
<evidence type="ECO:0000256" key="1">
    <source>
        <dbReference type="ARBA" id="ARBA00005254"/>
    </source>
</evidence>
<evidence type="ECO:0000313" key="2">
    <source>
        <dbReference type="EMBL" id="KJE28851.1"/>
    </source>
</evidence>
<protein>
    <submittedName>
        <fullName evidence="2">Enoyl-CoA hydratase/isomerase family protein</fullName>
    </submittedName>
</protein>
<dbReference type="Proteomes" id="UP000032522">
    <property type="component" value="Unassembled WGS sequence"/>
</dbReference>
<dbReference type="SUPFAM" id="SSF52096">
    <property type="entry name" value="ClpP/crotonase"/>
    <property type="match status" value="1"/>
</dbReference>
<evidence type="ECO:0000313" key="3">
    <source>
        <dbReference type="Proteomes" id="UP000032522"/>
    </source>
</evidence>
<dbReference type="Pfam" id="PF00378">
    <property type="entry name" value="ECH_1"/>
    <property type="match status" value="1"/>
</dbReference>
<dbReference type="Gene3D" id="3.90.226.10">
    <property type="entry name" value="2-enoyl-CoA Hydratase, Chain A, domain 1"/>
    <property type="match status" value="1"/>
</dbReference>
<comment type="similarity">
    <text evidence="1">Belongs to the enoyl-CoA hydratase/isomerase family.</text>
</comment>
<accession>A0A0D8BXD5</accession>